<dbReference type="PANTHER" id="PTHR30589:SF0">
    <property type="entry name" value="PHOSPHATIDYLGLYCEROL--PROLIPOPROTEIN DIACYLGLYCERYL TRANSFERASE"/>
    <property type="match status" value="1"/>
</dbReference>
<keyword evidence="4 7" id="KW-0812">Transmembrane</keyword>
<dbReference type="Proteomes" id="UP000238956">
    <property type="component" value="Chromosome"/>
</dbReference>
<dbReference type="Pfam" id="PF01790">
    <property type="entry name" value="LGT"/>
    <property type="match status" value="1"/>
</dbReference>
<feature type="transmembrane region" description="Helical" evidence="7">
    <location>
        <begin position="14"/>
        <end position="33"/>
    </location>
</feature>
<evidence type="ECO:0000313" key="9">
    <source>
        <dbReference type="Proteomes" id="UP000238956"/>
    </source>
</evidence>
<feature type="transmembrane region" description="Helical" evidence="7">
    <location>
        <begin position="80"/>
        <end position="103"/>
    </location>
</feature>
<dbReference type="RefSeq" id="WP_104968207.1">
    <property type="nucleotide sequence ID" value="NZ_CP025536.1"/>
</dbReference>
<reference evidence="8 9" key="1">
    <citation type="submission" date="2017-12" db="EMBL/GenBank/DDBJ databases">
        <authorList>
            <person name="Hurst M.R.H."/>
        </authorList>
    </citation>
    <scope>NUCLEOTIDE SEQUENCE [LARGE SCALE GENOMIC DNA]</scope>
    <source>
        <strain evidence="8 9">TH11417</strain>
    </source>
</reference>
<evidence type="ECO:0000256" key="1">
    <source>
        <dbReference type="ARBA" id="ARBA00007150"/>
    </source>
</evidence>
<name>A0A2L0D509_9STRE</name>
<evidence type="ECO:0000256" key="7">
    <source>
        <dbReference type="HAMAP-Rule" id="MF_01147"/>
    </source>
</evidence>
<evidence type="ECO:0000256" key="5">
    <source>
        <dbReference type="ARBA" id="ARBA00022989"/>
    </source>
</evidence>
<feature type="transmembrane region" description="Helical" evidence="7">
    <location>
        <begin position="169"/>
        <end position="188"/>
    </location>
</feature>
<keyword evidence="5 7" id="KW-1133">Transmembrane helix</keyword>
<comment type="pathway">
    <text evidence="7">Protein modification; lipoprotein biosynthesis (diacylglyceryl transfer).</text>
</comment>
<organism evidence="8 9">
    <name type="scientific">Streptococcus pluranimalium</name>
    <dbReference type="NCBI Taxonomy" id="82348"/>
    <lineage>
        <taxon>Bacteria</taxon>
        <taxon>Bacillati</taxon>
        <taxon>Bacillota</taxon>
        <taxon>Bacilli</taxon>
        <taxon>Lactobacillales</taxon>
        <taxon>Streptococcaceae</taxon>
        <taxon>Streptococcus</taxon>
    </lineage>
</organism>
<comment type="subcellular location">
    <subcellularLocation>
        <location evidence="7">Cell membrane</location>
        <topology evidence="7">Multi-pass membrane protein</topology>
    </subcellularLocation>
</comment>
<dbReference type="GO" id="GO:0042158">
    <property type="term" value="P:lipoprotein biosynthetic process"/>
    <property type="evidence" value="ECO:0007669"/>
    <property type="project" value="UniProtKB-UniRule"/>
</dbReference>
<evidence type="ECO:0000256" key="2">
    <source>
        <dbReference type="ARBA" id="ARBA00022475"/>
    </source>
</evidence>
<comment type="catalytic activity">
    <reaction evidence="7">
        <text>L-cysteinyl-[prolipoprotein] + a 1,2-diacyl-sn-glycero-3-phospho-(1'-sn-glycerol) = an S-1,2-diacyl-sn-glyceryl-L-cysteinyl-[prolipoprotein] + sn-glycerol 1-phosphate + H(+)</text>
        <dbReference type="Rhea" id="RHEA:56712"/>
        <dbReference type="Rhea" id="RHEA-COMP:14679"/>
        <dbReference type="Rhea" id="RHEA-COMP:14680"/>
        <dbReference type="ChEBI" id="CHEBI:15378"/>
        <dbReference type="ChEBI" id="CHEBI:29950"/>
        <dbReference type="ChEBI" id="CHEBI:57685"/>
        <dbReference type="ChEBI" id="CHEBI:64716"/>
        <dbReference type="ChEBI" id="CHEBI:140658"/>
        <dbReference type="EC" id="2.5.1.145"/>
    </reaction>
</comment>
<keyword evidence="2 7" id="KW-1003">Cell membrane</keyword>
<dbReference type="UniPathway" id="UPA00664"/>
<keyword evidence="8" id="KW-0449">Lipoprotein</keyword>
<dbReference type="GO" id="GO:0008961">
    <property type="term" value="F:phosphatidylglycerol-prolipoprotein diacylglyceryl transferase activity"/>
    <property type="evidence" value="ECO:0007669"/>
    <property type="project" value="UniProtKB-UniRule"/>
</dbReference>
<dbReference type="PANTHER" id="PTHR30589">
    <property type="entry name" value="PROLIPOPROTEIN DIACYLGLYCERYL TRANSFERASE"/>
    <property type="match status" value="1"/>
</dbReference>
<evidence type="ECO:0000256" key="4">
    <source>
        <dbReference type="ARBA" id="ARBA00022692"/>
    </source>
</evidence>
<dbReference type="KEGG" id="splr:C0J00_07035"/>
<dbReference type="HAMAP" id="MF_01147">
    <property type="entry name" value="Lgt"/>
    <property type="match status" value="1"/>
</dbReference>
<dbReference type="InterPro" id="IPR001640">
    <property type="entry name" value="Lgt"/>
</dbReference>
<comment type="similarity">
    <text evidence="1 7">Belongs to the Lgt family.</text>
</comment>
<evidence type="ECO:0000256" key="3">
    <source>
        <dbReference type="ARBA" id="ARBA00022679"/>
    </source>
</evidence>
<comment type="function">
    <text evidence="7">Catalyzes the transfer of the diacylglyceryl group from phosphatidylglycerol to the sulfhydryl group of the N-terminal cysteine of a prolipoprotein, the first step in the formation of mature lipoproteins.</text>
</comment>
<dbReference type="OrthoDB" id="871140at2"/>
<dbReference type="NCBIfam" id="TIGR00544">
    <property type="entry name" value="lgt"/>
    <property type="match status" value="1"/>
</dbReference>
<evidence type="ECO:0000313" key="8">
    <source>
        <dbReference type="EMBL" id="AUW96885.1"/>
    </source>
</evidence>
<dbReference type="GeneID" id="98393663"/>
<feature type="binding site" evidence="7">
    <location>
        <position position="131"/>
    </location>
    <ligand>
        <name>a 1,2-diacyl-sn-glycero-3-phospho-(1'-sn-glycerol)</name>
        <dbReference type="ChEBI" id="CHEBI:64716"/>
    </ligand>
</feature>
<keyword evidence="9" id="KW-1185">Reference proteome</keyword>
<gene>
    <name evidence="7" type="primary">lgt</name>
    <name evidence="8" type="ORF">C0J00_07035</name>
</gene>
<keyword evidence="6 7" id="KW-0472">Membrane</keyword>
<proteinExistence type="inferred from homology"/>
<feature type="transmembrane region" description="Helical" evidence="7">
    <location>
        <begin position="229"/>
        <end position="247"/>
    </location>
</feature>
<dbReference type="EC" id="2.5.1.145" evidence="7"/>
<dbReference type="GO" id="GO:0005886">
    <property type="term" value="C:plasma membrane"/>
    <property type="evidence" value="ECO:0007669"/>
    <property type="project" value="UniProtKB-SubCell"/>
</dbReference>
<keyword evidence="3 7" id="KW-0808">Transferase</keyword>
<reference evidence="8 9" key="2">
    <citation type="submission" date="2018-02" db="EMBL/GenBank/DDBJ databases">
        <title>Whole genome sequencing analysis of Streptococcus pluranimalium isolated from cattle infected mastitis in China.</title>
        <authorList>
            <person name="Zhang J.-R."/>
            <person name="Hu G.-Z."/>
        </authorList>
    </citation>
    <scope>NUCLEOTIDE SEQUENCE [LARGE SCALE GENOMIC DNA]</scope>
    <source>
        <strain evidence="8 9">TH11417</strain>
    </source>
</reference>
<dbReference type="AlphaFoldDB" id="A0A2L0D509"/>
<sequence>MIDPIAFKLGPLEIRWYALCIVTGLILAVYLAMKEAPRKRINPDLVLDFILIAFPIAIIGARLYYVIFEWSYYKDHLAEVFAIWNGGIAIYGGLIAGAIVLYFFTRHHFINTVDFMDIAAPGVMIAQSLGRWGNFFNQEAFGKTVQHLNYLPDFIKNQMYIDGAYRTPTFLYESLWNLIGFIVIVSLRRKPKLLKKGEPSLFYLVWYGCGRFVIEGLRTDSLMLAGLRVSQWLSALLVIIGLVLFIYRRRRSDTPFYLKNRN</sequence>
<dbReference type="EMBL" id="CP025536">
    <property type="protein sequence ID" value="AUW96885.1"/>
    <property type="molecule type" value="Genomic_DNA"/>
</dbReference>
<evidence type="ECO:0000256" key="6">
    <source>
        <dbReference type="ARBA" id="ARBA00023136"/>
    </source>
</evidence>
<protein>
    <recommendedName>
        <fullName evidence="7">Phosphatidylglycerol--prolipoprotein diacylglyceryl transferase</fullName>
        <ecNumber evidence="7">2.5.1.145</ecNumber>
    </recommendedName>
</protein>
<accession>A0A2L0D509</accession>
<dbReference type="PROSITE" id="PS01311">
    <property type="entry name" value="LGT"/>
    <property type="match status" value="1"/>
</dbReference>
<feature type="transmembrane region" description="Helical" evidence="7">
    <location>
        <begin position="45"/>
        <end position="68"/>
    </location>
</feature>